<feature type="transmembrane region" description="Helical" evidence="1">
    <location>
        <begin position="56"/>
        <end position="74"/>
    </location>
</feature>
<dbReference type="Gene3D" id="1.20.5.160">
    <property type="entry name" value="Bacterial aa3 type cytochrome c oxidase subunit IV"/>
    <property type="match status" value="1"/>
</dbReference>
<sequence length="83" mass="8971">MAEDAGFEPGARGVMDYPEHERTYGRFLGLVKYGTIVVVAILVFMLMYFIAAAGVITSFLSALVFGGVASFLMATGDQKSMKH</sequence>
<dbReference type="InterPro" id="IPR012422">
    <property type="entry name" value="Cyt_c_oxidase_su4_bac-aa3"/>
</dbReference>
<proteinExistence type="predicted"/>
<keyword evidence="1" id="KW-1133">Transmembrane helix</keyword>
<dbReference type="EMBL" id="FNIT01000006">
    <property type="protein sequence ID" value="SDO39547.1"/>
    <property type="molecule type" value="Genomic_DNA"/>
</dbReference>
<reference evidence="3 4" key="1">
    <citation type="submission" date="2016-10" db="EMBL/GenBank/DDBJ databases">
        <authorList>
            <person name="de Groot N.N."/>
        </authorList>
    </citation>
    <scope>NUCLEOTIDE SEQUENCE [LARGE SCALE GENOMIC DNA]</scope>
    <source>
        <strain evidence="4">L7-484,KACC 16230,DSM 25025</strain>
    </source>
</reference>
<gene>
    <name evidence="3" type="ORF">SAMN05192530_10636</name>
</gene>
<dbReference type="RefSeq" id="WP_090674805.1">
    <property type="nucleotide sequence ID" value="NZ_FNIT01000006.1"/>
</dbReference>
<keyword evidence="1" id="KW-0472">Membrane</keyword>
<evidence type="ECO:0000259" key="2">
    <source>
        <dbReference type="Pfam" id="PF07835"/>
    </source>
</evidence>
<feature type="domain" description="Cytochrome c oxidase subunit IV bacterial aa3 type" evidence="2">
    <location>
        <begin position="15"/>
        <end position="49"/>
    </location>
</feature>
<evidence type="ECO:0000313" key="3">
    <source>
        <dbReference type="EMBL" id="SDO39547.1"/>
    </source>
</evidence>
<feature type="transmembrane region" description="Helical" evidence="1">
    <location>
        <begin position="30"/>
        <end position="50"/>
    </location>
</feature>
<dbReference type="InterPro" id="IPR036596">
    <property type="entry name" value="Cyt-C_aa3_sf"/>
</dbReference>
<dbReference type="Proteomes" id="UP000198793">
    <property type="component" value="Unassembled WGS sequence"/>
</dbReference>
<protein>
    <submittedName>
        <fullName evidence="3">Aa3 type cytochrome c oxidase subunit IV</fullName>
    </submittedName>
</protein>
<evidence type="ECO:0000313" key="4">
    <source>
        <dbReference type="Proteomes" id="UP000198793"/>
    </source>
</evidence>
<name>A0A1H0J727_9HYPH</name>
<keyword evidence="4" id="KW-1185">Reference proteome</keyword>
<organism evidence="3 4">
    <name type="scientific">Aureimonas jatrophae</name>
    <dbReference type="NCBI Taxonomy" id="1166073"/>
    <lineage>
        <taxon>Bacteria</taxon>
        <taxon>Pseudomonadati</taxon>
        <taxon>Pseudomonadota</taxon>
        <taxon>Alphaproteobacteria</taxon>
        <taxon>Hyphomicrobiales</taxon>
        <taxon>Aurantimonadaceae</taxon>
        <taxon>Aureimonas</taxon>
    </lineage>
</organism>
<dbReference type="OrthoDB" id="9812071at2"/>
<evidence type="ECO:0000256" key="1">
    <source>
        <dbReference type="SAM" id="Phobius"/>
    </source>
</evidence>
<keyword evidence="1" id="KW-0812">Transmembrane</keyword>
<dbReference type="Pfam" id="PF07835">
    <property type="entry name" value="COX4_pro_2"/>
    <property type="match status" value="1"/>
</dbReference>
<dbReference type="SUPFAM" id="SSF81469">
    <property type="entry name" value="Bacterial aa3 type cytochrome c oxidase subunit IV"/>
    <property type="match status" value="1"/>
</dbReference>
<accession>A0A1H0J727</accession>
<dbReference type="STRING" id="1166073.SAMN05192530_10636"/>
<dbReference type="AlphaFoldDB" id="A0A1H0J727"/>